<keyword evidence="3" id="KW-0274">FAD</keyword>
<evidence type="ECO:0000256" key="4">
    <source>
        <dbReference type="ARBA" id="ARBA00023002"/>
    </source>
</evidence>
<dbReference type="PANTHER" id="PTHR43557:SF2">
    <property type="entry name" value="RIESKE DOMAIN-CONTAINING PROTEIN-RELATED"/>
    <property type="match status" value="1"/>
</dbReference>
<accession>A0ABV1K5K6</accession>
<organism evidence="7 8">
    <name type="scientific">Pseudonocardia nematodicida</name>
    <dbReference type="NCBI Taxonomy" id="1206997"/>
    <lineage>
        <taxon>Bacteria</taxon>
        <taxon>Bacillati</taxon>
        <taxon>Actinomycetota</taxon>
        <taxon>Actinomycetes</taxon>
        <taxon>Pseudonocardiales</taxon>
        <taxon>Pseudonocardiaceae</taxon>
        <taxon>Pseudonocardia</taxon>
    </lineage>
</organism>
<reference evidence="7 8" key="1">
    <citation type="submission" date="2024-03" db="EMBL/GenBank/DDBJ databases">
        <title>Draft genome sequence of Pseudonocardia nematodicida JCM 31783.</title>
        <authorList>
            <person name="Butdee W."/>
            <person name="Duangmal K."/>
        </authorList>
    </citation>
    <scope>NUCLEOTIDE SEQUENCE [LARGE SCALE GENOMIC DNA]</scope>
    <source>
        <strain evidence="7 8">JCM 31783</strain>
    </source>
</reference>
<feature type="domain" description="Reductase C-terminal" evidence="6">
    <location>
        <begin position="325"/>
        <end position="388"/>
    </location>
</feature>
<dbReference type="PANTHER" id="PTHR43557">
    <property type="entry name" value="APOPTOSIS-INDUCING FACTOR 1"/>
    <property type="match status" value="1"/>
</dbReference>
<dbReference type="InterPro" id="IPR036188">
    <property type="entry name" value="FAD/NAD-bd_sf"/>
</dbReference>
<dbReference type="GO" id="GO:0016491">
    <property type="term" value="F:oxidoreductase activity"/>
    <property type="evidence" value="ECO:0007669"/>
    <property type="project" value="UniProtKB-KW"/>
</dbReference>
<dbReference type="SUPFAM" id="SSF51905">
    <property type="entry name" value="FAD/NAD(P)-binding domain"/>
    <property type="match status" value="2"/>
</dbReference>
<protein>
    <submittedName>
        <fullName evidence="7">FAD/NAD(P)-binding oxidoreductase</fullName>
        <ecNumber evidence="7">1.-.-.-</ecNumber>
    </submittedName>
</protein>
<evidence type="ECO:0000259" key="6">
    <source>
        <dbReference type="Pfam" id="PF14759"/>
    </source>
</evidence>
<evidence type="ECO:0000259" key="5">
    <source>
        <dbReference type="Pfam" id="PF07992"/>
    </source>
</evidence>
<dbReference type="Pfam" id="PF14759">
    <property type="entry name" value="Reductase_C"/>
    <property type="match status" value="1"/>
</dbReference>
<dbReference type="InterPro" id="IPR016156">
    <property type="entry name" value="FAD/NAD-linked_Rdtase_dimer_sf"/>
</dbReference>
<dbReference type="Gene3D" id="3.50.50.60">
    <property type="entry name" value="FAD/NAD(P)-binding domain"/>
    <property type="match status" value="2"/>
</dbReference>
<evidence type="ECO:0000256" key="1">
    <source>
        <dbReference type="ARBA" id="ARBA00001974"/>
    </source>
</evidence>
<keyword evidence="8" id="KW-1185">Reference proteome</keyword>
<feature type="domain" description="FAD/NAD(P)-binding" evidence="5">
    <location>
        <begin position="9"/>
        <end position="305"/>
    </location>
</feature>
<evidence type="ECO:0000256" key="3">
    <source>
        <dbReference type="ARBA" id="ARBA00022827"/>
    </source>
</evidence>
<keyword evidence="4 7" id="KW-0560">Oxidoreductase</keyword>
<evidence type="ECO:0000313" key="8">
    <source>
        <dbReference type="Proteomes" id="UP001494902"/>
    </source>
</evidence>
<dbReference type="SUPFAM" id="SSF55424">
    <property type="entry name" value="FAD/NAD-linked reductases, dimerisation (C-terminal) domain"/>
    <property type="match status" value="1"/>
</dbReference>
<name>A0ABV1K5K6_9PSEU</name>
<dbReference type="Gene3D" id="3.30.390.30">
    <property type="match status" value="1"/>
</dbReference>
<dbReference type="InterPro" id="IPR050446">
    <property type="entry name" value="FAD-oxidoreductase/Apoptosis"/>
</dbReference>
<proteinExistence type="predicted"/>
<dbReference type="PRINTS" id="PR00411">
    <property type="entry name" value="PNDRDTASEI"/>
</dbReference>
<dbReference type="EC" id="1.-.-.-" evidence="7"/>
<dbReference type="RefSeq" id="WP_349296847.1">
    <property type="nucleotide sequence ID" value="NZ_JBEDNQ010000002.1"/>
</dbReference>
<evidence type="ECO:0000313" key="7">
    <source>
        <dbReference type="EMBL" id="MEQ3549750.1"/>
    </source>
</evidence>
<dbReference type="InterPro" id="IPR028202">
    <property type="entry name" value="Reductase_C"/>
</dbReference>
<gene>
    <name evidence="7" type="ORF">WIS52_04645</name>
</gene>
<dbReference type="EMBL" id="JBEDNQ010000002">
    <property type="protein sequence ID" value="MEQ3549750.1"/>
    <property type="molecule type" value="Genomic_DNA"/>
</dbReference>
<keyword evidence="2" id="KW-0285">Flavoprotein</keyword>
<evidence type="ECO:0000256" key="2">
    <source>
        <dbReference type="ARBA" id="ARBA00022630"/>
    </source>
</evidence>
<dbReference type="PRINTS" id="PR00368">
    <property type="entry name" value="FADPNR"/>
</dbReference>
<dbReference type="Proteomes" id="UP001494902">
    <property type="component" value="Unassembled WGS sequence"/>
</dbReference>
<dbReference type="InterPro" id="IPR023753">
    <property type="entry name" value="FAD/NAD-binding_dom"/>
</dbReference>
<sequence>MRRAGRRGRIAVLGASAAGLAAAETLRTQGFDDELVIVGAEPHLPYKRPPLSKQVLDGRWAADRAFLRTAAEIEELDASWSLGVRAVGLDPAARRVTLSDRSVVEYDGLVIATGVSPRRLAHGHDLAGVQVLRTLEDAQAVGRELVAGRRLVIVGAGFLGCEVAAVARRSDVHVTLVDPLPAPMIRQLGSDIARHVAALHTSHGTEVRTGVGVRALTGVDGRVTTVELTDGSVLAADAVLVAIGSTPNVGWLAGSGLSLTDGVDCDARCRAGTDIVAAGDVASWEHPGFGRRMRVEHQTNALEQGAAAARSLLGTEAEDFAPVPFFWSDQYDVKLQVYGAPHESATKRIVRGDPAEGRFAATYQHDGRLVAVLTWNMPREALGLREQLVAEMEGRGAAAR</sequence>
<dbReference type="Pfam" id="PF07992">
    <property type="entry name" value="Pyr_redox_2"/>
    <property type="match status" value="1"/>
</dbReference>
<comment type="cofactor">
    <cofactor evidence="1">
        <name>FAD</name>
        <dbReference type="ChEBI" id="CHEBI:57692"/>
    </cofactor>
</comment>
<comment type="caution">
    <text evidence="7">The sequence shown here is derived from an EMBL/GenBank/DDBJ whole genome shotgun (WGS) entry which is preliminary data.</text>
</comment>